<feature type="transmembrane region" description="Helical" evidence="5">
    <location>
        <begin position="354"/>
        <end position="372"/>
    </location>
</feature>
<protein>
    <submittedName>
        <fullName evidence="7">YbfB/YjiJ family MFS transporter</fullName>
    </submittedName>
</protein>
<dbReference type="EMBL" id="JACFYF010000001">
    <property type="protein sequence ID" value="MBA5761363.1"/>
    <property type="molecule type" value="Genomic_DNA"/>
</dbReference>
<evidence type="ECO:0000259" key="6">
    <source>
        <dbReference type="PROSITE" id="PS50850"/>
    </source>
</evidence>
<feature type="transmembrane region" description="Helical" evidence="5">
    <location>
        <begin position="151"/>
        <end position="168"/>
    </location>
</feature>
<keyword evidence="3 5" id="KW-1133">Transmembrane helix</keyword>
<evidence type="ECO:0000313" key="8">
    <source>
        <dbReference type="Proteomes" id="UP000571701"/>
    </source>
</evidence>
<dbReference type="RefSeq" id="WP_182106942.1">
    <property type="nucleotide sequence ID" value="NZ_JACFYF010000001.1"/>
</dbReference>
<evidence type="ECO:0000256" key="3">
    <source>
        <dbReference type="ARBA" id="ARBA00022989"/>
    </source>
</evidence>
<feature type="domain" description="Major facilitator superfamily (MFS) profile" evidence="6">
    <location>
        <begin position="1"/>
        <end position="376"/>
    </location>
</feature>
<feature type="transmembrane region" description="Helical" evidence="5">
    <location>
        <begin position="62"/>
        <end position="83"/>
    </location>
</feature>
<comment type="caution">
    <text evidence="7">The sequence shown here is derived from an EMBL/GenBank/DDBJ whole genome shotgun (WGS) entry which is preliminary data.</text>
</comment>
<dbReference type="InterPro" id="IPR020846">
    <property type="entry name" value="MFS_dom"/>
</dbReference>
<comment type="subcellular location">
    <subcellularLocation>
        <location evidence="1">Membrane</location>
        <topology evidence="1">Multi-pass membrane protein</topology>
    </subcellularLocation>
</comment>
<sequence length="383" mass="40694">MSATLVGVGIGRFAYIAMMPALIHAGWFDASEASYLGAATLFGYILGAPASSYLTKYLNVVFLVRIAMLLSSFSFLGCAIQDAPFSYYFVLRAIAGTTGAMLMILAPPLIVRLHRPEMKARVSGIIFSGVGLGVMLAGTLLPLIISTSISAAWLVLGLITLLASALSWRTWSISDLKADYATSSAKLSTLSSAKKSTLLMLVIAYSLDALGYLPHTLFWVDFIVRDLGKSLAFGGFMWAIFGIGAALGPLLAGVLGDKFNLKSALCWAFLLKSIGVIMPLVSTHSTALALSSLIVGLFTTGTVALISAYSLECVGYELNTKAWGMLTMAFALSQGGFGYLYAGLAPSMNSYQPLFAFSSAALIVALLCIKFSQSNHNHQNKEC</sequence>
<keyword evidence="2 5" id="KW-0812">Transmembrane</keyword>
<dbReference type="PANTHER" id="PTHR23537:SF1">
    <property type="entry name" value="SUGAR TRANSPORTER"/>
    <property type="match status" value="1"/>
</dbReference>
<dbReference type="PROSITE" id="PS50850">
    <property type="entry name" value="MFS"/>
    <property type="match status" value="1"/>
</dbReference>
<feature type="transmembrane region" description="Helical" evidence="5">
    <location>
        <begin position="323"/>
        <end position="342"/>
    </location>
</feature>
<keyword evidence="4 5" id="KW-0472">Membrane</keyword>
<evidence type="ECO:0000256" key="4">
    <source>
        <dbReference type="ARBA" id="ARBA00023136"/>
    </source>
</evidence>
<dbReference type="GO" id="GO:0022857">
    <property type="term" value="F:transmembrane transporter activity"/>
    <property type="evidence" value="ECO:0007669"/>
    <property type="project" value="InterPro"/>
</dbReference>
<accession>A0A7W2ISR8</accession>
<feature type="transmembrane region" description="Helical" evidence="5">
    <location>
        <begin position="89"/>
        <end position="110"/>
    </location>
</feature>
<evidence type="ECO:0000256" key="1">
    <source>
        <dbReference type="ARBA" id="ARBA00004141"/>
    </source>
</evidence>
<feature type="transmembrane region" description="Helical" evidence="5">
    <location>
        <begin position="198"/>
        <end position="219"/>
    </location>
</feature>
<proteinExistence type="predicted"/>
<evidence type="ECO:0000256" key="2">
    <source>
        <dbReference type="ARBA" id="ARBA00022692"/>
    </source>
</evidence>
<keyword evidence="8" id="KW-1185">Reference proteome</keyword>
<dbReference type="InterPro" id="IPR036259">
    <property type="entry name" value="MFS_trans_sf"/>
</dbReference>
<organism evidence="7 8">
    <name type="scientific">Vibrio marinisediminis</name>
    <dbReference type="NCBI Taxonomy" id="2758441"/>
    <lineage>
        <taxon>Bacteria</taxon>
        <taxon>Pseudomonadati</taxon>
        <taxon>Pseudomonadota</taxon>
        <taxon>Gammaproteobacteria</taxon>
        <taxon>Vibrionales</taxon>
        <taxon>Vibrionaceae</taxon>
        <taxon>Vibrio</taxon>
    </lineage>
</organism>
<dbReference type="Gene3D" id="1.20.1250.20">
    <property type="entry name" value="MFS general substrate transporter like domains"/>
    <property type="match status" value="2"/>
</dbReference>
<dbReference type="InterPro" id="IPR001958">
    <property type="entry name" value="Tet-R_TetA/multi-R_MdtG-like"/>
</dbReference>
<dbReference type="PANTHER" id="PTHR23537">
    <property type="match status" value="1"/>
</dbReference>
<evidence type="ECO:0000256" key="5">
    <source>
        <dbReference type="SAM" id="Phobius"/>
    </source>
</evidence>
<dbReference type="AlphaFoldDB" id="A0A7W2ISR8"/>
<dbReference type="Pfam" id="PF06779">
    <property type="entry name" value="MFS_4"/>
    <property type="match status" value="1"/>
</dbReference>
<dbReference type="InterPro" id="IPR010645">
    <property type="entry name" value="MFS_4"/>
</dbReference>
<dbReference type="PRINTS" id="PR01035">
    <property type="entry name" value="TCRTETA"/>
</dbReference>
<dbReference type="GO" id="GO:0005886">
    <property type="term" value="C:plasma membrane"/>
    <property type="evidence" value="ECO:0007669"/>
    <property type="project" value="TreeGrafter"/>
</dbReference>
<feature type="transmembrane region" description="Helical" evidence="5">
    <location>
        <begin position="231"/>
        <end position="252"/>
    </location>
</feature>
<dbReference type="SUPFAM" id="SSF103473">
    <property type="entry name" value="MFS general substrate transporter"/>
    <property type="match status" value="1"/>
</dbReference>
<feature type="transmembrane region" description="Helical" evidence="5">
    <location>
        <begin position="287"/>
        <end position="311"/>
    </location>
</feature>
<reference evidence="7 8" key="1">
    <citation type="submission" date="2020-07" db="EMBL/GenBank/DDBJ databases">
        <title>Vibrio marinisediminis sp. nov., isolated from marine sediment.</title>
        <authorList>
            <person name="Ji X."/>
        </authorList>
    </citation>
    <scope>NUCLEOTIDE SEQUENCE [LARGE SCALE GENOMIC DNA]</scope>
    <source>
        <strain evidence="7 8">404</strain>
    </source>
</reference>
<feature type="transmembrane region" description="Helical" evidence="5">
    <location>
        <begin position="122"/>
        <end position="145"/>
    </location>
</feature>
<feature type="transmembrane region" description="Helical" evidence="5">
    <location>
        <begin position="264"/>
        <end position="281"/>
    </location>
</feature>
<evidence type="ECO:0000313" key="7">
    <source>
        <dbReference type="EMBL" id="MBA5761363.1"/>
    </source>
</evidence>
<feature type="transmembrane region" description="Helical" evidence="5">
    <location>
        <begin position="35"/>
        <end position="55"/>
    </location>
</feature>
<name>A0A7W2ISR8_9VIBR</name>
<dbReference type="Proteomes" id="UP000571701">
    <property type="component" value="Unassembled WGS sequence"/>
</dbReference>
<gene>
    <name evidence="7" type="ORF">H2O73_03315</name>
</gene>